<dbReference type="EMBL" id="CP066775">
    <property type="protein sequence ID" value="QQL50414.1"/>
    <property type="molecule type" value="Genomic_DNA"/>
</dbReference>
<proteinExistence type="predicted"/>
<dbReference type="Pfam" id="PF11751">
    <property type="entry name" value="PorP_SprF"/>
    <property type="match status" value="1"/>
</dbReference>
<gene>
    <name evidence="1" type="ORF">GO620_002850</name>
</gene>
<dbReference type="InterPro" id="IPR019861">
    <property type="entry name" value="PorP/SprF_Bacteroidetes"/>
</dbReference>
<keyword evidence="2" id="KW-1185">Reference proteome</keyword>
<dbReference type="NCBIfam" id="TIGR03519">
    <property type="entry name" value="T9SS_PorP_fam"/>
    <property type="match status" value="1"/>
</dbReference>
<organism evidence="1 2">
    <name type="scientific">Mucilaginibacter ginkgonis</name>
    <dbReference type="NCBI Taxonomy" id="2682091"/>
    <lineage>
        <taxon>Bacteria</taxon>
        <taxon>Pseudomonadati</taxon>
        <taxon>Bacteroidota</taxon>
        <taxon>Sphingobacteriia</taxon>
        <taxon>Sphingobacteriales</taxon>
        <taxon>Sphingobacteriaceae</taxon>
        <taxon>Mucilaginibacter</taxon>
    </lineage>
</organism>
<dbReference type="KEGG" id="mgik:GO620_002850"/>
<reference evidence="1 2" key="1">
    <citation type="submission" date="2020-12" db="EMBL/GenBank/DDBJ databases">
        <title>HMF7856_wgs.fasta genome submission.</title>
        <authorList>
            <person name="Kang H."/>
            <person name="Kim H."/>
            <person name="Joh K."/>
        </authorList>
    </citation>
    <scope>NUCLEOTIDE SEQUENCE [LARGE SCALE GENOMIC DNA]</scope>
    <source>
        <strain evidence="1 2">HMF7856</strain>
    </source>
</reference>
<dbReference type="Proteomes" id="UP000429232">
    <property type="component" value="Chromosome"/>
</dbReference>
<evidence type="ECO:0000313" key="2">
    <source>
        <dbReference type="Proteomes" id="UP000429232"/>
    </source>
</evidence>
<dbReference type="RefSeq" id="WP_157522173.1">
    <property type="nucleotide sequence ID" value="NZ_CP066775.1"/>
</dbReference>
<accession>A0A6I4HYA4</accession>
<dbReference type="AlphaFoldDB" id="A0A6I4HYA4"/>
<protein>
    <submittedName>
        <fullName evidence="1">PorP/SprF family type IX secretion system membrane protein</fullName>
    </submittedName>
</protein>
<sequence>MKNLRLIIFLLLQVCSSKLLLAQVDAHFSQYYANPLWLNPALTGVINGNARLTAQYKNQWASINNAYQTGGLTGDFRADDHIGLGINVLDQSAGSNSYNYFTGYGSFSYGFAISNDGNHRISFGLQAGIVNRTFNMNNLQFGNQFNGVGYDPSLNNFETFTNTVTTVFDSNAGVFYYDGTPDKSANVFGGVSVGHLNRPKDPFSNALDARIPLRYTFHGGVRIKAGYSLDLTPNFLYVQQQKASIKAAGLYSEFKIDNDKGLILGALYRVNDAAVANVGFRVNSLIIGTSYDFNTSSLNQATGGRGGLELSVSYVFLKHLSLPEPICPRL</sequence>
<evidence type="ECO:0000313" key="1">
    <source>
        <dbReference type="EMBL" id="QQL50414.1"/>
    </source>
</evidence>
<name>A0A6I4HYA4_9SPHI</name>